<dbReference type="PANTHER" id="PTHR37316:SF3">
    <property type="entry name" value="TEICHOIC ACID GLYCEROL-PHOSPHATE TRANSFERASE"/>
    <property type="match status" value="1"/>
</dbReference>
<comment type="caution">
    <text evidence="1">The sequence shown here is derived from an EMBL/GenBank/DDBJ whole genome shotgun (WGS) entry which is preliminary data.</text>
</comment>
<evidence type="ECO:0000313" key="2">
    <source>
        <dbReference type="Proteomes" id="UP000317863"/>
    </source>
</evidence>
<organism evidence="1 2">
    <name type="scientific">Peptacetobacter hominis</name>
    <dbReference type="NCBI Taxonomy" id="2743610"/>
    <lineage>
        <taxon>Bacteria</taxon>
        <taxon>Bacillati</taxon>
        <taxon>Bacillota</taxon>
        <taxon>Clostridia</taxon>
        <taxon>Peptostreptococcales</taxon>
        <taxon>Peptostreptococcaceae</taxon>
        <taxon>Peptacetobacter</taxon>
    </lineage>
</organism>
<protein>
    <submittedName>
        <fullName evidence="1">Glycerophosphotransferase</fullName>
    </submittedName>
</protein>
<dbReference type="InterPro" id="IPR007554">
    <property type="entry name" value="Glycerophosphate_synth"/>
</dbReference>
<dbReference type="GO" id="GO:0016020">
    <property type="term" value="C:membrane"/>
    <property type="evidence" value="ECO:0007669"/>
    <property type="project" value="InterPro"/>
</dbReference>
<sequence>MSKLSFLKNMTIAFFEYPFKRNKFKNRNIWLVGGHAGDIYNDNSKAFYEYLIANKSDEVEVYWVINDDSKAIDKIPGNKLIRGSVENYLYYYNANAIVFSHSPSADIAPYNFAVPVLNKFHKKVIKVYLNHGTISFKKRKPMNARFKKLIDELLASYNLVTASSDFEKNIMVNEWGMCENSVRIVGNARYDLLSIDDEADTSSNSILYTPTWRDWIKNSDKKFTDTDYCKSILDFLNNKKLEEILKERNLYIKFYMHHLMHEYIDDIEPNIHNERVIILDKSVILADEIRKSLANITDYSSVAIDFLYMNRPVLFYQFDIDEYKEKVDSYIDLDNELFGTVAYNVEGAVNGVVEMINNNFSASVKQIDDRKMFFKYNDNKNCDRIYSIITEKINKENRDE</sequence>
<keyword evidence="1" id="KW-0808">Transferase</keyword>
<dbReference type="Proteomes" id="UP000317863">
    <property type="component" value="Unassembled WGS sequence"/>
</dbReference>
<dbReference type="InterPro" id="IPR051612">
    <property type="entry name" value="Teichoic_Acid_Biosynth"/>
</dbReference>
<dbReference type="Gene3D" id="3.40.50.12580">
    <property type="match status" value="1"/>
</dbReference>
<dbReference type="RefSeq" id="WP_142536607.1">
    <property type="nucleotide sequence ID" value="NZ_SGJB01000019.1"/>
</dbReference>
<keyword evidence="2" id="KW-1185">Reference proteome</keyword>
<dbReference type="PANTHER" id="PTHR37316">
    <property type="entry name" value="TEICHOIC ACID GLYCEROL-PHOSPHATE PRIMASE"/>
    <property type="match status" value="1"/>
</dbReference>
<dbReference type="InterPro" id="IPR043148">
    <property type="entry name" value="TagF_C"/>
</dbReference>
<dbReference type="Pfam" id="PF04464">
    <property type="entry name" value="Glyphos_transf"/>
    <property type="match status" value="1"/>
</dbReference>
<dbReference type="SUPFAM" id="SSF53756">
    <property type="entry name" value="UDP-Glycosyltransferase/glycogen phosphorylase"/>
    <property type="match status" value="1"/>
</dbReference>
<evidence type="ECO:0000313" key="1">
    <source>
        <dbReference type="EMBL" id="TQQ83940.1"/>
    </source>
</evidence>
<reference evidence="1 2" key="1">
    <citation type="submission" date="2019-02" db="EMBL/GenBank/DDBJ databases">
        <title>Peptostreptococcaceae bacterium ZHW00191 nov., a new bacterium isolated from the human gut.</title>
        <authorList>
            <person name="Zhou H.-W."/>
            <person name="Chen X.-J."/>
        </authorList>
    </citation>
    <scope>NUCLEOTIDE SEQUENCE [LARGE SCALE GENOMIC DNA]</scope>
    <source>
        <strain evidence="1 2">ZHW00191</strain>
    </source>
</reference>
<dbReference type="AlphaFoldDB" id="A0A544QTC9"/>
<dbReference type="OrthoDB" id="9807097at2"/>
<name>A0A544QTC9_9FIRM</name>
<proteinExistence type="predicted"/>
<dbReference type="EMBL" id="SGJB01000019">
    <property type="protein sequence ID" value="TQQ83940.1"/>
    <property type="molecule type" value="Genomic_DNA"/>
</dbReference>
<gene>
    <name evidence="1" type="ORF">EXD82_09125</name>
</gene>
<accession>A0A544QTC9</accession>
<dbReference type="GO" id="GO:0047355">
    <property type="term" value="F:CDP-glycerol glycerophosphotransferase activity"/>
    <property type="evidence" value="ECO:0007669"/>
    <property type="project" value="InterPro"/>
</dbReference>